<keyword evidence="1" id="KW-0472">Membrane</keyword>
<dbReference type="AlphaFoldDB" id="A0A8H6Y007"/>
<keyword evidence="3" id="KW-1185">Reference proteome</keyword>
<evidence type="ECO:0000313" key="3">
    <source>
        <dbReference type="Proteomes" id="UP000623467"/>
    </source>
</evidence>
<dbReference type="EMBL" id="JACAZH010000016">
    <property type="protein sequence ID" value="KAF7349506.1"/>
    <property type="molecule type" value="Genomic_DNA"/>
</dbReference>
<dbReference type="Proteomes" id="UP000623467">
    <property type="component" value="Unassembled WGS sequence"/>
</dbReference>
<proteinExistence type="predicted"/>
<sequence>MAKTKRKSRVPPAPRTTPCFAGARLEFLAARVNDFHMACNEGCTCSFWCNIFRKYWVNFPWRLPLDVEPHCGMDLSDPRGEAELNLAIEIRLATEVCIQRYFWHKRTVYCRLLVATAATSATAAAVTAGAALTAATSNVSVS</sequence>
<dbReference type="OrthoDB" id="3070986at2759"/>
<evidence type="ECO:0000313" key="2">
    <source>
        <dbReference type="EMBL" id="KAF7349506.1"/>
    </source>
</evidence>
<keyword evidence="1" id="KW-0812">Transmembrane</keyword>
<comment type="caution">
    <text evidence="2">The sequence shown here is derived from an EMBL/GenBank/DDBJ whole genome shotgun (WGS) entry which is preliminary data.</text>
</comment>
<evidence type="ECO:0000256" key="1">
    <source>
        <dbReference type="SAM" id="Phobius"/>
    </source>
</evidence>
<organism evidence="2 3">
    <name type="scientific">Mycena sanguinolenta</name>
    <dbReference type="NCBI Taxonomy" id="230812"/>
    <lineage>
        <taxon>Eukaryota</taxon>
        <taxon>Fungi</taxon>
        <taxon>Dikarya</taxon>
        <taxon>Basidiomycota</taxon>
        <taxon>Agaricomycotina</taxon>
        <taxon>Agaricomycetes</taxon>
        <taxon>Agaricomycetidae</taxon>
        <taxon>Agaricales</taxon>
        <taxon>Marasmiineae</taxon>
        <taxon>Mycenaceae</taxon>
        <taxon>Mycena</taxon>
    </lineage>
</organism>
<accession>A0A8H6Y007</accession>
<reference evidence="2" key="1">
    <citation type="submission" date="2020-05" db="EMBL/GenBank/DDBJ databases">
        <title>Mycena genomes resolve the evolution of fungal bioluminescence.</title>
        <authorList>
            <person name="Tsai I.J."/>
        </authorList>
    </citation>
    <scope>NUCLEOTIDE SEQUENCE</scope>
    <source>
        <strain evidence="2">160909Yilan</strain>
    </source>
</reference>
<feature type="transmembrane region" description="Helical" evidence="1">
    <location>
        <begin position="108"/>
        <end position="132"/>
    </location>
</feature>
<protein>
    <submittedName>
        <fullName evidence="2">Uncharacterized protein</fullName>
    </submittedName>
</protein>
<gene>
    <name evidence="2" type="ORF">MSAN_01741000</name>
</gene>
<name>A0A8H6Y007_9AGAR</name>
<keyword evidence="1" id="KW-1133">Transmembrane helix</keyword>